<feature type="domain" description="Methyltransferase type 11" evidence="1">
    <location>
        <begin position="1"/>
        <end position="46"/>
    </location>
</feature>
<dbReference type="CDD" id="cd02440">
    <property type="entry name" value="AdoMet_MTases"/>
    <property type="match status" value="1"/>
</dbReference>
<dbReference type="Gene3D" id="3.40.50.150">
    <property type="entry name" value="Vaccinia Virus protein VP39"/>
    <property type="match status" value="1"/>
</dbReference>
<dbReference type="EMBL" id="UINC01001416">
    <property type="protein sequence ID" value="SUZ80169.1"/>
    <property type="molecule type" value="Genomic_DNA"/>
</dbReference>
<sequence length="129" mass="15180">MDIHNMPFENNVFDIVLCNHVLEHVKDDILALKEIRRVLKKGGYSILQVPFYHPLQNKTLEDKSIIDPLEREKKYGQSDHVRKYGKDYNKRLTSIGFKVDENNYINKLSEDLKIKYGLSKNEIIFIATK</sequence>
<reference evidence="2" key="1">
    <citation type="submission" date="2018-05" db="EMBL/GenBank/DDBJ databases">
        <authorList>
            <person name="Lanie J.A."/>
            <person name="Ng W.-L."/>
            <person name="Kazmierczak K.M."/>
            <person name="Andrzejewski T.M."/>
            <person name="Davidsen T.M."/>
            <person name="Wayne K.J."/>
            <person name="Tettelin H."/>
            <person name="Glass J.I."/>
            <person name="Rusch D."/>
            <person name="Podicherti R."/>
            <person name="Tsui H.-C.T."/>
            <person name="Winkler M.E."/>
        </authorList>
    </citation>
    <scope>NUCLEOTIDE SEQUENCE</scope>
</reference>
<accession>A0A381QNV9</accession>
<name>A0A381QNV9_9ZZZZ</name>
<dbReference type="AlphaFoldDB" id="A0A381QNV9"/>
<proteinExistence type="predicted"/>
<dbReference type="InterPro" id="IPR029063">
    <property type="entry name" value="SAM-dependent_MTases_sf"/>
</dbReference>
<dbReference type="SUPFAM" id="SSF53335">
    <property type="entry name" value="S-adenosyl-L-methionine-dependent methyltransferases"/>
    <property type="match status" value="1"/>
</dbReference>
<gene>
    <name evidence="2" type="ORF">METZ01_LOCUS33023</name>
</gene>
<dbReference type="Pfam" id="PF08241">
    <property type="entry name" value="Methyltransf_11"/>
    <property type="match status" value="1"/>
</dbReference>
<protein>
    <recommendedName>
        <fullName evidence="1">Methyltransferase type 11 domain-containing protein</fullName>
    </recommendedName>
</protein>
<dbReference type="GO" id="GO:0008757">
    <property type="term" value="F:S-adenosylmethionine-dependent methyltransferase activity"/>
    <property type="evidence" value="ECO:0007669"/>
    <property type="project" value="InterPro"/>
</dbReference>
<evidence type="ECO:0000313" key="2">
    <source>
        <dbReference type="EMBL" id="SUZ80169.1"/>
    </source>
</evidence>
<dbReference type="InterPro" id="IPR013216">
    <property type="entry name" value="Methyltransf_11"/>
</dbReference>
<evidence type="ECO:0000259" key="1">
    <source>
        <dbReference type="Pfam" id="PF08241"/>
    </source>
</evidence>
<organism evidence="2">
    <name type="scientific">marine metagenome</name>
    <dbReference type="NCBI Taxonomy" id="408172"/>
    <lineage>
        <taxon>unclassified sequences</taxon>
        <taxon>metagenomes</taxon>
        <taxon>ecological metagenomes</taxon>
    </lineage>
</organism>